<evidence type="ECO:0000313" key="1">
    <source>
        <dbReference type="EMBL" id="MEI4463770.1"/>
    </source>
</evidence>
<proteinExistence type="predicted"/>
<keyword evidence="2" id="KW-1185">Reference proteome</keyword>
<evidence type="ECO:0000313" key="2">
    <source>
        <dbReference type="Proteomes" id="UP001387110"/>
    </source>
</evidence>
<comment type="caution">
    <text evidence="1">The sequence shown here is derived from an EMBL/GenBank/DDBJ whole genome shotgun (WGS) entry which is preliminary data.</text>
</comment>
<dbReference type="RefSeq" id="WP_336449632.1">
    <property type="nucleotide sequence ID" value="NZ_JBAWKY010000006.1"/>
</dbReference>
<reference evidence="1 2" key="1">
    <citation type="submission" date="2023-12" db="EMBL/GenBank/DDBJ databases">
        <authorList>
            <person name="Easwaran N."/>
            <person name="Lazarus H.P.S."/>
        </authorList>
    </citation>
    <scope>NUCLEOTIDE SEQUENCE [LARGE SCALE GENOMIC DNA]</scope>
    <source>
        <strain evidence="1 2">VIT-2023</strain>
    </source>
</reference>
<dbReference type="Proteomes" id="UP001387110">
    <property type="component" value="Unassembled WGS sequence"/>
</dbReference>
<gene>
    <name evidence="1" type="ORF">SZL87_15200</name>
</gene>
<protein>
    <submittedName>
        <fullName evidence="1">Uncharacterized protein</fullName>
    </submittedName>
</protein>
<name>A0ABU8ELG2_9BACL</name>
<organism evidence="1 2">
    <name type="scientific">Exiguobacterium indicum</name>
    <dbReference type="NCBI Taxonomy" id="296995"/>
    <lineage>
        <taxon>Bacteria</taxon>
        <taxon>Bacillati</taxon>
        <taxon>Bacillota</taxon>
        <taxon>Bacilli</taxon>
        <taxon>Bacillales</taxon>
        <taxon>Bacillales Family XII. Incertae Sedis</taxon>
        <taxon>Exiguobacterium</taxon>
    </lineage>
</organism>
<accession>A0ABU8ELG2</accession>
<dbReference type="EMBL" id="JBAWKY010000006">
    <property type="protein sequence ID" value="MEI4463770.1"/>
    <property type="molecule type" value="Genomic_DNA"/>
</dbReference>
<sequence length="198" mass="23004">MRRQEAKEPLVYYTELERRGLTGMLPKDTDPLQLLRQRGFISVELHRGRRFDYDLATELEHEGIEYQVKSLGPDESSPCPRLEFSLPHFVDDRVLLPDGRRGEREVRPSKRLTRQRYFGKYSDVIKVNSSLHTDQSIAQLQMIRGHGFIAWSGSIPSRSIDQFVRQGIEFAMRGYFGGDTVVYEVQLHGFIDDREEAD</sequence>